<dbReference type="GO" id="GO:0007283">
    <property type="term" value="P:spermatogenesis"/>
    <property type="evidence" value="ECO:0007669"/>
    <property type="project" value="InterPro"/>
</dbReference>
<protein>
    <submittedName>
        <fullName evidence="5">Spermatogenesis associated 6</fullName>
    </submittedName>
</protein>
<dbReference type="GO" id="GO:0120212">
    <property type="term" value="C:sperm head-tail coupling apparatus"/>
    <property type="evidence" value="ECO:0007669"/>
    <property type="project" value="InterPro"/>
</dbReference>
<dbReference type="Ensembl" id="ENSECRT00000014373.1">
    <property type="protein sequence ID" value="ENSECRP00000014128.1"/>
    <property type="gene ID" value="ENSECRG00000009395.1"/>
</dbReference>
<proteinExistence type="inferred from homology"/>
<feature type="region of interest" description="Disordered" evidence="3">
    <location>
        <begin position="166"/>
        <end position="206"/>
    </location>
</feature>
<keyword evidence="6" id="KW-1185">Reference proteome</keyword>
<organism evidence="5 6">
    <name type="scientific">Erpetoichthys calabaricus</name>
    <name type="common">Rope fish</name>
    <name type="synonym">Calamoichthys calabaricus</name>
    <dbReference type="NCBI Taxonomy" id="27687"/>
    <lineage>
        <taxon>Eukaryota</taxon>
        <taxon>Metazoa</taxon>
        <taxon>Chordata</taxon>
        <taxon>Craniata</taxon>
        <taxon>Vertebrata</taxon>
        <taxon>Euteleostomi</taxon>
        <taxon>Actinopterygii</taxon>
        <taxon>Polypteriformes</taxon>
        <taxon>Polypteridae</taxon>
        <taxon>Erpetoichthys</taxon>
    </lineage>
</organism>
<feature type="domain" description="Spermatogenesis-associated protein 6 N-terminal" evidence="4">
    <location>
        <begin position="10"/>
        <end position="148"/>
    </location>
</feature>
<gene>
    <name evidence="5" type="primary">SPATA6</name>
    <name evidence="5" type="synonym">spata6</name>
</gene>
<sequence length="512" mass="57286">MAPKVLKCTVELEIQAVTCPGVVLMNKEDVYLSVCILGKYLKTKCLPPVFPMVFREKMIFHKVFGEAVDPGHVAELLELDTATFELIQLIPPVGETLAVLAENTREFLYPGPRLSPSYVGSNRDLLMKRAISFPGIAPKLEFSTFSAIEECSLQEGDAMMMRRVPPSKLETPKRTKKGPSEERRWARGYELPTVSSQSRSPSPYTRRRMCELSEESRERLAHLNLGPYRFKKETETHAPFVVRHVDDKQRSLMDDSQLSFRLSSPKSNLCHSWSSGFRVGEDSSLLGSYRPKTATVIRKPQETDSPNTSFDTFDEHISMSASRLMQSGRLASVHSAPSSVQKHPPSPLLHRSSLKERTMTRTPCKPPLVKTLCVKAGWWATAPGFSMTPWSTSAPVTSGPIRRHGTRGCHTEPCLRRAWRRFMGTFTRRRPAAPRVVDRTAASSTTCPAHLTCSSILHWPGGPKSTILNLHSGLCPSHPSVDLGSARCVLGRWRRSCWFVIEGTLGFYVHPT</sequence>
<feature type="compositionally biased region" description="Polar residues" evidence="3">
    <location>
        <begin position="193"/>
        <end position="203"/>
    </location>
</feature>
<evidence type="ECO:0000256" key="3">
    <source>
        <dbReference type="SAM" id="MobiDB-lite"/>
    </source>
</evidence>
<dbReference type="GeneTree" id="ENSGT00530000063821"/>
<evidence type="ECO:0000313" key="6">
    <source>
        <dbReference type="Proteomes" id="UP000694620"/>
    </source>
</evidence>
<dbReference type="InterPro" id="IPR032732">
    <property type="entry name" value="SPATA6_N"/>
</dbReference>
<dbReference type="AlphaFoldDB" id="A0A8C4S953"/>
<reference evidence="5" key="3">
    <citation type="submission" date="2025-09" db="UniProtKB">
        <authorList>
            <consortium name="Ensembl"/>
        </authorList>
    </citation>
    <scope>IDENTIFICATION</scope>
</reference>
<keyword evidence="2" id="KW-0597">Phosphoprotein</keyword>
<dbReference type="Pfam" id="PF14909">
    <property type="entry name" value="SPATA6"/>
    <property type="match status" value="1"/>
</dbReference>
<dbReference type="PANTHER" id="PTHR16435">
    <property type="entry name" value="SPERMATOGENESIS-ASSOCIATED PROTEIN 6 SPATA6"/>
    <property type="match status" value="1"/>
</dbReference>
<accession>A0A8C4S953</accession>
<dbReference type="GO" id="GO:0032027">
    <property type="term" value="F:myosin light chain binding"/>
    <property type="evidence" value="ECO:0007669"/>
    <property type="project" value="InterPro"/>
</dbReference>
<dbReference type="PANTHER" id="PTHR16435:SF3">
    <property type="entry name" value="SPERMATOGENESIS-ASSOCIATED PROTEIN 6"/>
    <property type="match status" value="1"/>
</dbReference>
<dbReference type="InterPro" id="IPR042769">
    <property type="entry name" value="SPATA6_fam"/>
</dbReference>
<name>A0A8C4S953_ERPCA</name>
<evidence type="ECO:0000256" key="2">
    <source>
        <dbReference type="ARBA" id="ARBA00022553"/>
    </source>
</evidence>
<feature type="compositionally biased region" description="Basic and acidic residues" evidence="3">
    <location>
        <begin position="170"/>
        <end position="187"/>
    </location>
</feature>
<comment type="similarity">
    <text evidence="1">Belongs to the SPATA6 family.</text>
</comment>
<reference evidence="5" key="2">
    <citation type="submission" date="2025-08" db="UniProtKB">
        <authorList>
            <consortium name="Ensembl"/>
        </authorList>
    </citation>
    <scope>IDENTIFICATION</scope>
</reference>
<evidence type="ECO:0000313" key="5">
    <source>
        <dbReference type="Ensembl" id="ENSECRP00000014128.1"/>
    </source>
</evidence>
<reference evidence="5" key="1">
    <citation type="submission" date="2021-06" db="EMBL/GenBank/DDBJ databases">
        <authorList>
            <consortium name="Wellcome Sanger Institute Data Sharing"/>
        </authorList>
    </citation>
    <scope>NUCLEOTIDE SEQUENCE [LARGE SCALE GENOMIC DNA]</scope>
</reference>
<evidence type="ECO:0000256" key="1">
    <source>
        <dbReference type="ARBA" id="ARBA00006215"/>
    </source>
</evidence>
<evidence type="ECO:0000259" key="4">
    <source>
        <dbReference type="Pfam" id="PF14909"/>
    </source>
</evidence>
<dbReference type="Proteomes" id="UP000694620">
    <property type="component" value="Chromosome 10"/>
</dbReference>